<gene>
    <name evidence="2" type="ORF">NC998_16510</name>
</gene>
<reference evidence="2 3" key="1">
    <citation type="submission" date="2022-04" db="EMBL/GenBank/DDBJ databases">
        <title>Positive selection, recombination, and allopatry shape intraspecific diversity of widespread and dominant cyanobacteria.</title>
        <authorList>
            <person name="Wei J."/>
            <person name="Shu W."/>
            <person name="Hu C."/>
        </authorList>
    </citation>
    <scope>NUCLEOTIDE SEQUENCE [LARGE SCALE GENOMIC DNA]</scope>
    <source>
        <strain evidence="2 3">GB2-A4</strain>
    </source>
</reference>
<evidence type="ECO:0000313" key="3">
    <source>
        <dbReference type="Proteomes" id="UP001464891"/>
    </source>
</evidence>
<protein>
    <recommendedName>
        <fullName evidence="4">PEP-CTERM sorting domain-containing protein</fullName>
    </recommendedName>
</protein>
<feature type="region of interest" description="Disordered" evidence="1">
    <location>
        <begin position="242"/>
        <end position="272"/>
    </location>
</feature>
<dbReference type="RefSeq" id="WP_190433163.1">
    <property type="nucleotide sequence ID" value="NZ_JAMPKM010000010.1"/>
</dbReference>
<evidence type="ECO:0000256" key="1">
    <source>
        <dbReference type="SAM" id="MobiDB-lite"/>
    </source>
</evidence>
<name>A0ABV0JAN8_9CYAN</name>
<dbReference type="InterPro" id="IPR015943">
    <property type="entry name" value="WD40/YVTN_repeat-like_dom_sf"/>
</dbReference>
<dbReference type="SUPFAM" id="SSF101898">
    <property type="entry name" value="NHL repeat"/>
    <property type="match status" value="1"/>
</dbReference>
<keyword evidence="3" id="KW-1185">Reference proteome</keyword>
<feature type="compositionally biased region" description="Polar residues" evidence="1">
    <location>
        <begin position="263"/>
        <end position="272"/>
    </location>
</feature>
<comment type="caution">
    <text evidence="2">The sequence shown here is derived from an EMBL/GenBank/DDBJ whole genome shotgun (WGS) entry which is preliminary data.</text>
</comment>
<dbReference type="Proteomes" id="UP001464891">
    <property type="component" value="Unassembled WGS sequence"/>
</dbReference>
<dbReference type="Gene3D" id="2.130.10.10">
    <property type="entry name" value="YVTN repeat-like/Quinoprotein amine dehydrogenase"/>
    <property type="match status" value="1"/>
</dbReference>
<evidence type="ECO:0008006" key="4">
    <source>
        <dbReference type="Google" id="ProtNLM"/>
    </source>
</evidence>
<organism evidence="2 3">
    <name type="scientific">Trichocoleus desertorum GB2-A4</name>
    <dbReference type="NCBI Taxonomy" id="2933944"/>
    <lineage>
        <taxon>Bacteria</taxon>
        <taxon>Bacillati</taxon>
        <taxon>Cyanobacteriota</taxon>
        <taxon>Cyanophyceae</taxon>
        <taxon>Leptolyngbyales</taxon>
        <taxon>Trichocoleusaceae</taxon>
        <taxon>Trichocoleus</taxon>
    </lineage>
</organism>
<dbReference type="EMBL" id="JAMPKM010000010">
    <property type="protein sequence ID" value="MEP0818704.1"/>
    <property type="molecule type" value="Genomic_DNA"/>
</dbReference>
<evidence type="ECO:0000313" key="2">
    <source>
        <dbReference type="EMBL" id="MEP0818704.1"/>
    </source>
</evidence>
<sequence length="295" mass="30428">MNWPNQLVIGAIGTTAIALAIAPPAQSLTLYGTTLNSELIQIDPDSGQGTLVSQLALGASPFGLATHGNNLYTYDQVSGTILQLDPLTAKTLNTFDVGVKEDGEGELAFRKDGTGFLTSSFGPTGTLFSFNLAGLSSTQITPRDSLTPSLDGLAFDPTGVLFGLSQNQVDLYTIDPATGASTFIGDPGLDSSFVAGLTFAPNGTLYAAVNNALYTLNPQTAAATLVGNTGFTRVSGLAFFETNSTNPDSGPGTPSEPPILPSPGSTDPNSIPEPTSVMSLLLLGALGCWSLRLKY</sequence>
<proteinExistence type="predicted"/>
<accession>A0ABV0JAN8</accession>